<accession>A0A8J2T2N5</accession>
<dbReference type="EMBL" id="CAKKNE010000006">
    <property type="protein sequence ID" value="CAH0379534.1"/>
    <property type="molecule type" value="Genomic_DNA"/>
</dbReference>
<keyword evidence="2" id="KW-1185">Reference proteome</keyword>
<name>A0A8J2T2N5_9STRA</name>
<dbReference type="Proteomes" id="UP000789595">
    <property type="component" value="Unassembled WGS sequence"/>
</dbReference>
<evidence type="ECO:0000313" key="2">
    <source>
        <dbReference type="Proteomes" id="UP000789595"/>
    </source>
</evidence>
<feature type="non-terminal residue" evidence="1">
    <location>
        <position position="1"/>
    </location>
</feature>
<sequence>RKNTSLRAPYDEALAEDDALVLLLEPLDRLVLGDAVLDADARLARLPPRDAEARPLQAHVEVHAVDAGRRVVLDAEVDVLRHAEAEVARRAEVLALELVLLHLQTALENLRRLLAADRHVDGDLLVSSDGEAAARVPRLRVDRLLARELLEHARRARQSIARLAHTTIEDQLRDLDLAHLVLRHG</sequence>
<proteinExistence type="predicted"/>
<dbReference type="AlphaFoldDB" id="A0A8J2T2N5"/>
<reference evidence="1" key="1">
    <citation type="submission" date="2021-11" db="EMBL/GenBank/DDBJ databases">
        <authorList>
            <consortium name="Genoscope - CEA"/>
            <person name="William W."/>
        </authorList>
    </citation>
    <scope>NUCLEOTIDE SEQUENCE</scope>
</reference>
<gene>
    <name evidence="1" type="ORF">PECAL_6P11620</name>
</gene>
<evidence type="ECO:0000313" key="1">
    <source>
        <dbReference type="EMBL" id="CAH0379534.1"/>
    </source>
</evidence>
<organism evidence="1 2">
    <name type="scientific">Pelagomonas calceolata</name>
    <dbReference type="NCBI Taxonomy" id="35677"/>
    <lineage>
        <taxon>Eukaryota</taxon>
        <taxon>Sar</taxon>
        <taxon>Stramenopiles</taxon>
        <taxon>Ochrophyta</taxon>
        <taxon>Pelagophyceae</taxon>
        <taxon>Pelagomonadales</taxon>
        <taxon>Pelagomonadaceae</taxon>
        <taxon>Pelagomonas</taxon>
    </lineage>
</organism>
<protein>
    <submittedName>
        <fullName evidence="1">Uncharacterized protein</fullName>
    </submittedName>
</protein>
<comment type="caution">
    <text evidence="1">The sequence shown here is derived from an EMBL/GenBank/DDBJ whole genome shotgun (WGS) entry which is preliminary data.</text>
</comment>